<reference evidence="2" key="1">
    <citation type="journal article" date="2022" name="IScience">
        <title>Evolution of zygomycete secretomes and the origins of terrestrial fungal ecologies.</title>
        <authorList>
            <person name="Chang Y."/>
            <person name="Wang Y."/>
            <person name="Mondo S."/>
            <person name="Ahrendt S."/>
            <person name="Andreopoulos W."/>
            <person name="Barry K."/>
            <person name="Beard J."/>
            <person name="Benny G.L."/>
            <person name="Blankenship S."/>
            <person name="Bonito G."/>
            <person name="Cuomo C."/>
            <person name="Desiro A."/>
            <person name="Gervers K.A."/>
            <person name="Hundley H."/>
            <person name="Kuo A."/>
            <person name="LaButti K."/>
            <person name="Lang B.F."/>
            <person name="Lipzen A."/>
            <person name="O'Donnell K."/>
            <person name="Pangilinan J."/>
            <person name="Reynolds N."/>
            <person name="Sandor L."/>
            <person name="Smith M.E."/>
            <person name="Tsang A."/>
            <person name="Grigoriev I.V."/>
            <person name="Stajich J.E."/>
            <person name="Spatafora J.W."/>
        </authorList>
    </citation>
    <scope>NUCLEOTIDE SEQUENCE</scope>
    <source>
        <strain evidence="2">RSA 2281</strain>
    </source>
</reference>
<evidence type="ECO:0000256" key="1">
    <source>
        <dbReference type="SAM" id="Phobius"/>
    </source>
</evidence>
<dbReference type="EMBL" id="JAIXMP010000010">
    <property type="protein sequence ID" value="KAI9266497.1"/>
    <property type="molecule type" value="Genomic_DNA"/>
</dbReference>
<keyword evidence="1" id="KW-0812">Transmembrane</keyword>
<comment type="caution">
    <text evidence="2">The sequence shown here is derived from an EMBL/GenBank/DDBJ whole genome shotgun (WGS) entry which is preliminary data.</text>
</comment>
<accession>A0AAD5PGU5</accession>
<keyword evidence="1" id="KW-1133">Transmembrane helix</keyword>
<evidence type="ECO:0000313" key="2">
    <source>
        <dbReference type="EMBL" id="KAI9266497.1"/>
    </source>
</evidence>
<keyword evidence="1" id="KW-0472">Membrane</keyword>
<feature type="transmembrane region" description="Helical" evidence="1">
    <location>
        <begin position="140"/>
        <end position="160"/>
    </location>
</feature>
<organism evidence="2 3">
    <name type="scientific">Phascolomyces articulosus</name>
    <dbReference type="NCBI Taxonomy" id="60185"/>
    <lineage>
        <taxon>Eukaryota</taxon>
        <taxon>Fungi</taxon>
        <taxon>Fungi incertae sedis</taxon>
        <taxon>Mucoromycota</taxon>
        <taxon>Mucoromycotina</taxon>
        <taxon>Mucoromycetes</taxon>
        <taxon>Mucorales</taxon>
        <taxon>Lichtheimiaceae</taxon>
        <taxon>Phascolomyces</taxon>
    </lineage>
</organism>
<reference evidence="2" key="2">
    <citation type="submission" date="2023-02" db="EMBL/GenBank/DDBJ databases">
        <authorList>
            <consortium name="DOE Joint Genome Institute"/>
            <person name="Mondo S.J."/>
            <person name="Chang Y."/>
            <person name="Wang Y."/>
            <person name="Ahrendt S."/>
            <person name="Andreopoulos W."/>
            <person name="Barry K."/>
            <person name="Beard J."/>
            <person name="Benny G.L."/>
            <person name="Blankenship S."/>
            <person name="Bonito G."/>
            <person name="Cuomo C."/>
            <person name="Desiro A."/>
            <person name="Gervers K.A."/>
            <person name="Hundley H."/>
            <person name="Kuo A."/>
            <person name="LaButti K."/>
            <person name="Lang B.F."/>
            <person name="Lipzen A."/>
            <person name="O'Donnell K."/>
            <person name="Pangilinan J."/>
            <person name="Reynolds N."/>
            <person name="Sandor L."/>
            <person name="Smith M.W."/>
            <person name="Tsang A."/>
            <person name="Grigoriev I.V."/>
            <person name="Stajich J.E."/>
            <person name="Spatafora J.W."/>
        </authorList>
    </citation>
    <scope>NUCLEOTIDE SEQUENCE</scope>
    <source>
        <strain evidence="2">RSA 2281</strain>
    </source>
</reference>
<sequence>MSRPEARVLGAIDPWIRNMLTRLDLVPRGSLGPITLLDQNISGTIYKVLKAFSLLLHLESLKICDNGKSVTRESRLSSYSKDIKGLIPFFVSLHSLIILNGWKWLSKEKNQHLHKMYLSLKSDRYGKSEKYFDDDDDNSYSFFGFGGFTIIVMATVKIFYTKECIAKNVM</sequence>
<evidence type="ECO:0000313" key="3">
    <source>
        <dbReference type="Proteomes" id="UP001209540"/>
    </source>
</evidence>
<gene>
    <name evidence="2" type="ORF">BDA99DRAFT_535924</name>
</gene>
<feature type="transmembrane region" description="Helical" evidence="1">
    <location>
        <begin position="85"/>
        <end position="105"/>
    </location>
</feature>
<proteinExistence type="predicted"/>
<protein>
    <submittedName>
        <fullName evidence="2">Uncharacterized protein</fullName>
    </submittedName>
</protein>
<keyword evidence="3" id="KW-1185">Reference proteome</keyword>
<dbReference type="Proteomes" id="UP001209540">
    <property type="component" value="Unassembled WGS sequence"/>
</dbReference>
<dbReference type="AlphaFoldDB" id="A0AAD5PGU5"/>
<name>A0AAD5PGU5_9FUNG</name>